<evidence type="ECO:0000313" key="1">
    <source>
        <dbReference type="EMBL" id="MCI82300.1"/>
    </source>
</evidence>
<organism evidence="1 2">
    <name type="scientific">Trifolium medium</name>
    <dbReference type="NCBI Taxonomy" id="97028"/>
    <lineage>
        <taxon>Eukaryota</taxon>
        <taxon>Viridiplantae</taxon>
        <taxon>Streptophyta</taxon>
        <taxon>Embryophyta</taxon>
        <taxon>Tracheophyta</taxon>
        <taxon>Spermatophyta</taxon>
        <taxon>Magnoliopsida</taxon>
        <taxon>eudicotyledons</taxon>
        <taxon>Gunneridae</taxon>
        <taxon>Pentapetalae</taxon>
        <taxon>rosids</taxon>
        <taxon>fabids</taxon>
        <taxon>Fabales</taxon>
        <taxon>Fabaceae</taxon>
        <taxon>Papilionoideae</taxon>
        <taxon>50 kb inversion clade</taxon>
        <taxon>NPAAA clade</taxon>
        <taxon>Hologalegina</taxon>
        <taxon>IRL clade</taxon>
        <taxon>Trifolieae</taxon>
        <taxon>Trifolium</taxon>
    </lineage>
</organism>
<sequence length="30" mass="3328">MPAAEASRSILCCMRIPPVKICINSMTFML</sequence>
<dbReference type="Proteomes" id="UP000265520">
    <property type="component" value="Unassembled WGS sequence"/>
</dbReference>
<reference evidence="1 2" key="1">
    <citation type="journal article" date="2018" name="Front. Plant Sci.">
        <title>Red Clover (Trifolium pratense) and Zigzag Clover (T. medium) - A Picture of Genomic Similarities and Differences.</title>
        <authorList>
            <person name="Dluhosova J."/>
            <person name="Istvanek J."/>
            <person name="Nedelnik J."/>
            <person name="Repkova J."/>
        </authorList>
    </citation>
    <scope>NUCLEOTIDE SEQUENCE [LARGE SCALE GENOMIC DNA]</scope>
    <source>
        <strain evidence="2">cv. 10/8</strain>
        <tissue evidence="1">Leaf</tissue>
    </source>
</reference>
<name>A0A392V763_9FABA</name>
<protein>
    <submittedName>
        <fullName evidence="1">Uncharacterized protein</fullName>
    </submittedName>
</protein>
<evidence type="ECO:0000313" key="2">
    <source>
        <dbReference type="Proteomes" id="UP000265520"/>
    </source>
</evidence>
<feature type="non-terminal residue" evidence="1">
    <location>
        <position position="30"/>
    </location>
</feature>
<proteinExistence type="predicted"/>
<keyword evidence="2" id="KW-1185">Reference proteome</keyword>
<dbReference type="EMBL" id="LXQA011040075">
    <property type="protein sequence ID" value="MCI82300.1"/>
    <property type="molecule type" value="Genomic_DNA"/>
</dbReference>
<comment type="caution">
    <text evidence="1">The sequence shown here is derived from an EMBL/GenBank/DDBJ whole genome shotgun (WGS) entry which is preliminary data.</text>
</comment>
<accession>A0A392V763</accession>
<dbReference type="AlphaFoldDB" id="A0A392V763"/>